<dbReference type="EMBL" id="JALP01000095">
    <property type="protein sequence ID" value="THG91030.1"/>
    <property type="molecule type" value="Genomic_DNA"/>
</dbReference>
<comment type="caution">
    <text evidence="1">The sequence shown here is derived from an EMBL/GenBank/DDBJ whole genome shotgun (WGS) entry which is preliminary data.</text>
</comment>
<sequence>MIKLVVSDMDGTFLNNNGDFNRELYKDVKKIMKEKGVIFAPITGKQSLSCYHYRKWGN</sequence>
<dbReference type="Proteomes" id="UP000297014">
    <property type="component" value="Unassembled WGS sequence"/>
</dbReference>
<dbReference type="AlphaFoldDB" id="A0A4S4K1H3"/>
<dbReference type="InterPro" id="IPR036412">
    <property type="entry name" value="HAD-like_sf"/>
</dbReference>
<gene>
    <name evidence="1" type="ORF">AJ85_07480</name>
</gene>
<protein>
    <recommendedName>
        <fullName evidence="3">Hydrolase</fullName>
    </recommendedName>
</protein>
<proteinExistence type="predicted"/>
<evidence type="ECO:0008006" key="3">
    <source>
        <dbReference type="Google" id="ProtNLM"/>
    </source>
</evidence>
<evidence type="ECO:0000313" key="1">
    <source>
        <dbReference type="EMBL" id="THG91030.1"/>
    </source>
</evidence>
<evidence type="ECO:0000313" key="2">
    <source>
        <dbReference type="Proteomes" id="UP000297014"/>
    </source>
</evidence>
<dbReference type="InterPro" id="IPR023214">
    <property type="entry name" value="HAD_sf"/>
</dbReference>
<dbReference type="SUPFAM" id="SSF56784">
    <property type="entry name" value="HAD-like"/>
    <property type="match status" value="1"/>
</dbReference>
<dbReference type="RefSeq" id="WP_004428180.1">
    <property type="nucleotide sequence ID" value="NZ_ALPT02000009.1"/>
</dbReference>
<reference evidence="1 2" key="1">
    <citation type="submission" date="2014-01" db="EMBL/GenBank/DDBJ databases">
        <title>Draft genome sequencing of Bacillus alcalophilus CGMCC 1.3604.</title>
        <authorList>
            <person name="Yang J."/>
            <person name="Diao L."/>
            <person name="Yang S."/>
        </authorList>
    </citation>
    <scope>NUCLEOTIDE SEQUENCE [LARGE SCALE GENOMIC DNA]</scope>
    <source>
        <strain evidence="1 2">CGMCC 1.3604</strain>
    </source>
</reference>
<dbReference type="Gene3D" id="3.40.50.1000">
    <property type="entry name" value="HAD superfamily/HAD-like"/>
    <property type="match status" value="1"/>
</dbReference>
<dbReference type="Pfam" id="PF08282">
    <property type="entry name" value="Hydrolase_3"/>
    <property type="match status" value="1"/>
</dbReference>
<accession>A0A4S4K1H3</accession>
<organism evidence="1 2">
    <name type="scientific">Alkalihalobacillus alcalophilus ATCC 27647 = CGMCC 1.3604</name>
    <dbReference type="NCBI Taxonomy" id="1218173"/>
    <lineage>
        <taxon>Bacteria</taxon>
        <taxon>Bacillati</taxon>
        <taxon>Bacillota</taxon>
        <taxon>Bacilli</taxon>
        <taxon>Bacillales</taxon>
        <taxon>Bacillaceae</taxon>
        <taxon>Alkalihalobacillus</taxon>
    </lineage>
</organism>
<name>A0A4S4K1H3_ALKAL</name>